<dbReference type="InterPro" id="IPR025652">
    <property type="entry name" value="TesB_C"/>
</dbReference>
<comment type="caution">
    <text evidence="7">The sequence shown here is derived from an EMBL/GenBank/DDBJ whole genome shotgun (WGS) entry which is preliminary data.</text>
</comment>
<keyword evidence="4" id="KW-0443">Lipid metabolism</keyword>
<accession>A0A9P5VQR6</accession>
<dbReference type="InterPro" id="IPR029069">
    <property type="entry name" value="HotDog_dom_sf"/>
</dbReference>
<dbReference type="FunFam" id="2.40.160.210:FF:000001">
    <property type="entry name" value="Acyl-CoA thioesterase II"/>
    <property type="match status" value="1"/>
</dbReference>
<dbReference type="SUPFAM" id="SSF54637">
    <property type="entry name" value="Thioesterase/thiol ester dehydrase-isomerase"/>
    <property type="match status" value="2"/>
</dbReference>
<evidence type="ECO:0000313" key="7">
    <source>
        <dbReference type="EMBL" id="KAF9337296.1"/>
    </source>
</evidence>
<dbReference type="GO" id="GO:0047617">
    <property type="term" value="F:fatty acyl-CoA hydrolase activity"/>
    <property type="evidence" value="ECO:0007669"/>
    <property type="project" value="InterPro"/>
</dbReference>
<dbReference type="Pfam" id="PF13622">
    <property type="entry name" value="4HBT_3"/>
    <property type="match status" value="1"/>
</dbReference>
<gene>
    <name evidence="7" type="primary">ACOT8_2</name>
    <name evidence="7" type="ORF">BG006_005507</name>
</gene>
<dbReference type="AlphaFoldDB" id="A0A9P5VQR6"/>
<dbReference type="PANTHER" id="PTHR11066">
    <property type="entry name" value="ACYL-COA THIOESTERASE"/>
    <property type="match status" value="1"/>
</dbReference>
<feature type="domain" description="Acyl-CoA thioesterase-like N-terminal HotDog" evidence="6">
    <location>
        <begin position="39"/>
        <end position="122"/>
    </location>
</feature>
<dbReference type="CDD" id="cd03444">
    <property type="entry name" value="Thioesterase_II_repeat1"/>
    <property type="match status" value="1"/>
</dbReference>
<dbReference type="InterPro" id="IPR049449">
    <property type="entry name" value="TesB_ACOT8-like_N"/>
</dbReference>
<feature type="domain" description="Acyl-CoA thioesterase 2 C-terminal" evidence="5">
    <location>
        <begin position="197"/>
        <end position="309"/>
    </location>
</feature>
<keyword evidence="8" id="KW-1185">Reference proteome</keyword>
<evidence type="ECO:0000259" key="5">
    <source>
        <dbReference type="Pfam" id="PF02551"/>
    </source>
</evidence>
<organism evidence="7 8">
    <name type="scientific">Podila minutissima</name>
    <dbReference type="NCBI Taxonomy" id="64525"/>
    <lineage>
        <taxon>Eukaryota</taxon>
        <taxon>Fungi</taxon>
        <taxon>Fungi incertae sedis</taxon>
        <taxon>Mucoromycota</taxon>
        <taxon>Mortierellomycotina</taxon>
        <taxon>Mortierellomycetes</taxon>
        <taxon>Mortierellales</taxon>
        <taxon>Mortierellaceae</taxon>
        <taxon>Podila</taxon>
    </lineage>
</organism>
<comment type="similarity">
    <text evidence="1">Belongs to the C/M/P thioester hydrolase family.</text>
</comment>
<evidence type="ECO:0000256" key="3">
    <source>
        <dbReference type="ARBA" id="ARBA00022801"/>
    </source>
</evidence>
<sequence length="324" mass="35952">MSINTPAPEADGTSNNTIIESMLDLEEIDKDLFRSKKLWVPMGARGVFGGNVVGQALVAATNTVSTDYSVHSLHSYFLMPGDPSTPIIYEVDRVRDGKSYCTRTVTAKQRGNNIFVCTASFQVPRPNAASHQYPMPDVPHHSTLRSQEELILAMIASPKVPDNLTDLLKQRLAEPVALDFKDPRAPTFKDLRNPAVRTEQMFWIKCKGDLGDALALHQCVVAYGSDHNLLNTVPLAHGTGWFARHGTNPQITMMASLDHSMWFHCPFRADEWMLYVCETPRSGCDRGLAFGRIYKEDGTLAVTVAQEGVVRMRPAKPKADKPKL</sequence>
<evidence type="ECO:0000256" key="2">
    <source>
        <dbReference type="ARBA" id="ARBA00011881"/>
    </source>
</evidence>
<dbReference type="InterPro" id="IPR042171">
    <property type="entry name" value="Acyl-CoA_hotdog"/>
</dbReference>
<dbReference type="PANTHER" id="PTHR11066:SF34">
    <property type="entry name" value="ACYL-COENZYME A THIOESTERASE 8"/>
    <property type="match status" value="1"/>
</dbReference>
<reference evidence="7" key="1">
    <citation type="journal article" date="2020" name="Fungal Divers.">
        <title>Resolving the Mortierellaceae phylogeny through synthesis of multi-gene phylogenetics and phylogenomics.</title>
        <authorList>
            <person name="Vandepol N."/>
            <person name="Liber J."/>
            <person name="Desiro A."/>
            <person name="Na H."/>
            <person name="Kennedy M."/>
            <person name="Barry K."/>
            <person name="Grigoriev I.V."/>
            <person name="Miller A.N."/>
            <person name="O'Donnell K."/>
            <person name="Stajich J.E."/>
            <person name="Bonito G."/>
        </authorList>
    </citation>
    <scope>NUCLEOTIDE SEQUENCE</scope>
    <source>
        <strain evidence="7">NVP1</strain>
    </source>
</reference>
<dbReference type="GO" id="GO:0005782">
    <property type="term" value="C:peroxisomal matrix"/>
    <property type="evidence" value="ECO:0007669"/>
    <property type="project" value="TreeGrafter"/>
</dbReference>
<evidence type="ECO:0000256" key="4">
    <source>
        <dbReference type="ARBA" id="ARBA00023098"/>
    </source>
</evidence>
<keyword evidence="3" id="KW-0378">Hydrolase</keyword>
<dbReference type="GO" id="GO:0009062">
    <property type="term" value="P:fatty acid catabolic process"/>
    <property type="evidence" value="ECO:0007669"/>
    <property type="project" value="TreeGrafter"/>
</dbReference>
<comment type="subunit">
    <text evidence="2">Homotetramer.</text>
</comment>
<proteinExistence type="inferred from homology"/>
<dbReference type="InterPro" id="IPR003703">
    <property type="entry name" value="Acyl_CoA_thio"/>
</dbReference>
<dbReference type="EMBL" id="JAAAUY010000031">
    <property type="protein sequence ID" value="KAF9337296.1"/>
    <property type="molecule type" value="Genomic_DNA"/>
</dbReference>
<protein>
    <submittedName>
        <fullName evidence="7">Acyl-CoA thioesterase 8</fullName>
    </submittedName>
</protein>
<dbReference type="CDD" id="cd03445">
    <property type="entry name" value="Thioesterase_II_repeat2"/>
    <property type="match status" value="1"/>
</dbReference>
<dbReference type="Pfam" id="PF02551">
    <property type="entry name" value="Acyl_CoA_thio"/>
    <property type="match status" value="1"/>
</dbReference>
<evidence type="ECO:0000259" key="6">
    <source>
        <dbReference type="Pfam" id="PF13622"/>
    </source>
</evidence>
<dbReference type="Gene3D" id="2.40.160.210">
    <property type="entry name" value="Acyl-CoA thioesterase, double hotdog domain"/>
    <property type="match status" value="1"/>
</dbReference>
<dbReference type="Proteomes" id="UP000696485">
    <property type="component" value="Unassembled WGS sequence"/>
</dbReference>
<evidence type="ECO:0000256" key="1">
    <source>
        <dbReference type="ARBA" id="ARBA00006538"/>
    </source>
</evidence>
<dbReference type="GO" id="GO:0006637">
    <property type="term" value="P:acyl-CoA metabolic process"/>
    <property type="evidence" value="ECO:0007669"/>
    <property type="project" value="InterPro"/>
</dbReference>
<evidence type="ECO:0000313" key="8">
    <source>
        <dbReference type="Proteomes" id="UP000696485"/>
    </source>
</evidence>
<name>A0A9P5VQR6_9FUNG</name>